<feature type="signal peptide" evidence="1">
    <location>
        <begin position="1"/>
        <end position="20"/>
    </location>
</feature>
<name>A0A840SKY0_9RHOB</name>
<dbReference type="PROSITE" id="PS51257">
    <property type="entry name" value="PROKAR_LIPOPROTEIN"/>
    <property type="match status" value="1"/>
</dbReference>
<reference evidence="2 3" key="1">
    <citation type="submission" date="2020-08" db="EMBL/GenBank/DDBJ databases">
        <title>Genomic Encyclopedia of Type Strains, Phase IV (KMG-IV): sequencing the most valuable type-strain genomes for metagenomic binning, comparative biology and taxonomic classification.</title>
        <authorList>
            <person name="Goeker M."/>
        </authorList>
    </citation>
    <scope>NUCLEOTIDE SEQUENCE [LARGE SCALE GENOMIC DNA]</scope>
    <source>
        <strain evidence="2 3">DSM 101730</strain>
    </source>
</reference>
<keyword evidence="3" id="KW-1185">Reference proteome</keyword>
<evidence type="ECO:0000256" key="1">
    <source>
        <dbReference type="SAM" id="SignalP"/>
    </source>
</evidence>
<gene>
    <name evidence="2" type="ORF">HNP73_001216</name>
</gene>
<dbReference type="RefSeq" id="WP_184147679.1">
    <property type="nucleotide sequence ID" value="NZ_JACHFM010000001.1"/>
</dbReference>
<evidence type="ECO:0000313" key="2">
    <source>
        <dbReference type="EMBL" id="MBB5221295.1"/>
    </source>
</evidence>
<dbReference type="AlphaFoldDB" id="A0A840SKY0"/>
<dbReference type="Proteomes" id="UP000549457">
    <property type="component" value="Unassembled WGS sequence"/>
</dbReference>
<evidence type="ECO:0000313" key="3">
    <source>
        <dbReference type="Proteomes" id="UP000549457"/>
    </source>
</evidence>
<dbReference type="EMBL" id="JACHFM010000001">
    <property type="protein sequence ID" value="MBB5221295.1"/>
    <property type="molecule type" value="Genomic_DNA"/>
</dbReference>
<accession>A0A840SKY0</accession>
<proteinExistence type="predicted"/>
<keyword evidence="1" id="KW-0732">Signal</keyword>
<feature type="chain" id="PRO_5032353169" description="Cation transport ATPase" evidence="1">
    <location>
        <begin position="21"/>
        <end position="214"/>
    </location>
</feature>
<sequence>MRIGRFGRVAFWLAGLSALAACDPSMLPGGSPSRAQFDVGGAAVTIAAPRGWCLDPSTARKSAGGAFVLLTDCGLLGKPGVVDGRKGVALTASISDGSLLAAEGDADASSDFEDFVTSREGREVLGRSGQPDRVRILATRSSGGVYYVLVEDRGRLPIAGLDRQFWRAFLDVNGRTVALSSLGFTGESDAQASLNELASLAKAIQAANRGRAPA</sequence>
<comment type="caution">
    <text evidence="2">The sequence shown here is derived from an EMBL/GenBank/DDBJ whole genome shotgun (WGS) entry which is preliminary data.</text>
</comment>
<protein>
    <recommendedName>
        <fullName evidence="4">Cation transport ATPase</fullName>
    </recommendedName>
</protein>
<organism evidence="2 3">
    <name type="scientific">Amaricoccus macauensis</name>
    <dbReference type="NCBI Taxonomy" id="57001"/>
    <lineage>
        <taxon>Bacteria</taxon>
        <taxon>Pseudomonadati</taxon>
        <taxon>Pseudomonadota</taxon>
        <taxon>Alphaproteobacteria</taxon>
        <taxon>Rhodobacterales</taxon>
        <taxon>Paracoccaceae</taxon>
        <taxon>Amaricoccus</taxon>
    </lineage>
</organism>
<evidence type="ECO:0008006" key="4">
    <source>
        <dbReference type="Google" id="ProtNLM"/>
    </source>
</evidence>